<keyword evidence="6" id="KW-0862">Zinc</keyword>
<dbReference type="InterPro" id="IPR035999">
    <property type="entry name" value="Sec7_dom_sf"/>
</dbReference>
<keyword evidence="3" id="KW-0479">Metal-binding</keyword>
<evidence type="ECO:0000256" key="5">
    <source>
        <dbReference type="ARBA" id="ARBA00022771"/>
    </source>
</evidence>
<evidence type="ECO:0000256" key="2">
    <source>
        <dbReference type="ARBA" id="ARBA00004370"/>
    </source>
</evidence>
<dbReference type="GO" id="GO:0008270">
    <property type="term" value="F:zinc ion binding"/>
    <property type="evidence" value="ECO:0007669"/>
    <property type="project" value="UniProtKB-KW"/>
</dbReference>
<feature type="domain" description="C2H2-type" evidence="12">
    <location>
        <begin position="2584"/>
        <end position="2611"/>
    </location>
</feature>
<dbReference type="OrthoDB" id="10002886at2759"/>
<keyword evidence="14" id="KW-1185">Reference proteome</keyword>
<dbReference type="PROSITE" id="PS50157">
    <property type="entry name" value="ZINC_FINGER_C2H2_2"/>
    <property type="match status" value="7"/>
</dbReference>
<dbReference type="GO" id="GO:0032012">
    <property type="term" value="P:regulation of ARF protein signal transduction"/>
    <property type="evidence" value="ECO:0007669"/>
    <property type="project" value="InterPro"/>
</dbReference>
<evidence type="ECO:0000256" key="4">
    <source>
        <dbReference type="ARBA" id="ARBA00022737"/>
    </source>
</evidence>
<dbReference type="InterPro" id="IPR050331">
    <property type="entry name" value="Zinc_finger"/>
</dbReference>
<dbReference type="SUPFAM" id="SSF57667">
    <property type="entry name" value="beta-beta-alpha zinc fingers"/>
    <property type="match status" value="4"/>
</dbReference>
<evidence type="ECO:0000256" key="1">
    <source>
        <dbReference type="ARBA" id="ARBA00004123"/>
    </source>
</evidence>
<dbReference type="SUPFAM" id="SSF48425">
    <property type="entry name" value="Sec7 domain"/>
    <property type="match status" value="1"/>
</dbReference>
<comment type="caution">
    <text evidence="13">The sequence shown here is derived from an EMBL/GenBank/DDBJ whole genome shotgun (WGS) entry which is preliminary data.</text>
</comment>
<feature type="domain" description="C2H2-type" evidence="12">
    <location>
        <begin position="2439"/>
        <end position="2466"/>
    </location>
</feature>
<evidence type="ECO:0000313" key="13">
    <source>
        <dbReference type="EMBL" id="KAF0764629.1"/>
    </source>
</evidence>
<feature type="domain" description="C2H2-type" evidence="12">
    <location>
        <begin position="2407"/>
        <end position="2434"/>
    </location>
</feature>
<dbReference type="Pfam" id="PF00096">
    <property type="entry name" value="zf-C2H2"/>
    <property type="match status" value="1"/>
</dbReference>
<keyword evidence="7" id="KW-0238">DNA-binding</keyword>
<dbReference type="FunFam" id="3.30.160.60:FF:000100">
    <property type="entry name" value="Zinc finger 45-like"/>
    <property type="match status" value="1"/>
</dbReference>
<keyword evidence="8" id="KW-0472">Membrane</keyword>
<name>A0A6G0Z1Y1_APHCR</name>
<keyword evidence="9" id="KW-0539">Nucleus</keyword>
<proteinExistence type="predicted"/>
<evidence type="ECO:0000256" key="3">
    <source>
        <dbReference type="ARBA" id="ARBA00022723"/>
    </source>
</evidence>
<dbReference type="InterPro" id="IPR015403">
    <property type="entry name" value="Mon2/Sec7/BIG1-like_HDS"/>
</dbReference>
<evidence type="ECO:0000256" key="10">
    <source>
        <dbReference type="PROSITE-ProRule" id="PRU00042"/>
    </source>
</evidence>
<dbReference type="InterPro" id="IPR013087">
    <property type="entry name" value="Znf_C2H2_type"/>
</dbReference>
<dbReference type="GO" id="GO:0005634">
    <property type="term" value="C:nucleus"/>
    <property type="evidence" value="ECO:0007669"/>
    <property type="project" value="UniProtKB-SubCell"/>
</dbReference>
<evidence type="ECO:0000256" key="7">
    <source>
        <dbReference type="ARBA" id="ARBA00023125"/>
    </source>
</evidence>
<feature type="domain" description="C2H2-type" evidence="12">
    <location>
        <begin position="2349"/>
        <end position="2376"/>
    </location>
</feature>
<accession>A0A6G0Z1Y1</accession>
<gene>
    <name evidence="13" type="ORF">FWK35_00005551</name>
</gene>
<dbReference type="GO" id="GO:0016020">
    <property type="term" value="C:membrane"/>
    <property type="evidence" value="ECO:0007669"/>
    <property type="project" value="UniProtKB-SubCell"/>
</dbReference>
<dbReference type="SMART" id="SM00222">
    <property type="entry name" value="Sec7"/>
    <property type="match status" value="1"/>
</dbReference>
<organism evidence="13 14">
    <name type="scientific">Aphis craccivora</name>
    <name type="common">Cowpea aphid</name>
    <dbReference type="NCBI Taxonomy" id="307492"/>
    <lineage>
        <taxon>Eukaryota</taxon>
        <taxon>Metazoa</taxon>
        <taxon>Ecdysozoa</taxon>
        <taxon>Arthropoda</taxon>
        <taxon>Hexapoda</taxon>
        <taxon>Insecta</taxon>
        <taxon>Pterygota</taxon>
        <taxon>Neoptera</taxon>
        <taxon>Paraneoptera</taxon>
        <taxon>Hemiptera</taxon>
        <taxon>Sternorrhyncha</taxon>
        <taxon>Aphidomorpha</taxon>
        <taxon>Aphidoidea</taxon>
        <taxon>Aphididae</taxon>
        <taxon>Aphidini</taxon>
        <taxon>Aphis</taxon>
        <taxon>Aphis</taxon>
    </lineage>
</organism>
<protein>
    <submittedName>
        <fullName evidence="13">Brefeldin A-inhibited guanine nucleotide-exchange protein 3 isoform X2</fullName>
    </submittedName>
</protein>
<feature type="domain" description="C2H2-type" evidence="12">
    <location>
        <begin position="2500"/>
        <end position="2527"/>
    </location>
</feature>
<feature type="compositionally biased region" description="Low complexity" evidence="11">
    <location>
        <begin position="467"/>
        <end position="493"/>
    </location>
</feature>
<dbReference type="GO" id="GO:0010468">
    <property type="term" value="P:regulation of gene expression"/>
    <property type="evidence" value="ECO:0007669"/>
    <property type="project" value="TreeGrafter"/>
</dbReference>
<dbReference type="InterPro" id="IPR016024">
    <property type="entry name" value="ARM-type_fold"/>
</dbReference>
<reference evidence="13 14" key="1">
    <citation type="submission" date="2019-08" db="EMBL/GenBank/DDBJ databases">
        <title>Whole genome of Aphis craccivora.</title>
        <authorList>
            <person name="Voronova N.V."/>
            <person name="Shulinski R.S."/>
            <person name="Bandarenka Y.V."/>
            <person name="Zhorov D.G."/>
            <person name="Warner D."/>
        </authorList>
    </citation>
    <scope>NUCLEOTIDE SEQUENCE [LARGE SCALE GENOMIC DNA]</scope>
    <source>
        <strain evidence="13">180601</strain>
        <tissue evidence="13">Whole Body</tissue>
    </source>
</reference>
<dbReference type="Gene3D" id="3.30.160.60">
    <property type="entry name" value="Classic Zinc Finger"/>
    <property type="match status" value="5"/>
</dbReference>
<dbReference type="InterPro" id="IPR036236">
    <property type="entry name" value="Znf_C2H2_sf"/>
</dbReference>
<evidence type="ECO:0000256" key="8">
    <source>
        <dbReference type="ARBA" id="ARBA00023136"/>
    </source>
</evidence>
<dbReference type="InterPro" id="IPR032629">
    <property type="entry name" value="DCB_dom"/>
</dbReference>
<dbReference type="GO" id="GO:0005085">
    <property type="term" value="F:guanyl-nucleotide exchange factor activity"/>
    <property type="evidence" value="ECO:0007669"/>
    <property type="project" value="InterPro"/>
</dbReference>
<evidence type="ECO:0000259" key="12">
    <source>
        <dbReference type="PROSITE" id="PS50157"/>
    </source>
</evidence>
<evidence type="ECO:0000256" key="11">
    <source>
        <dbReference type="SAM" id="MobiDB-lite"/>
    </source>
</evidence>
<dbReference type="InterPro" id="IPR000904">
    <property type="entry name" value="Sec7_dom"/>
</dbReference>
<dbReference type="PROSITE" id="PS00028">
    <property type="entry name" value="ZINC_FINGER_C2H2_1"/>
    <property type="match status" value="9"/>
</dbReference>
<keyword evidence="4" id="KW-0677">Repeat</keyword>
<dbReference type="Proteomes" id="UP000478052">
    <property type="component" value="Unassembled WGS sequence"/>
</dbReference>
<feature type="domain" description="C2H2-type" evidence="12">
    <location>
        <begin position="2472"/>
        <end position="2499"/>
    </location>
</feature>
<dbReference type="GO" id="GO:0003677">
    <property type="term" value="F:DNA binding"/>
    <property type="evidence" value="ECO:0007669"/>
    <property type="project" value="UniProtKB-KW"/>
</dbReference>
<sequence length="2648" mass="301500">SIDMEDLLIQISKDAANAKLTSLSQSATEAYVFLEKQQGTLRDPAHELRAKCLNVFKLAFETRKSKLVAQALCGLNKILRDDRFQSNFEPEDDSLWLPSQILHTISSILTQSDDTQIDMLKVFLNVACSSYWTMNGRIIIQILTVSCEVYENGNQGIRSAAQAAVSQTLRYFCNFLDEECEEMNKMKDNGAGGVLCFNEALPILQFIVSKIDETQNGDRCSQAVVFYLECLHTLVASLPQKVHDNRHFTMFLWQRLCPAIIAFLGSPRVDKKIVSRDDDNVTKFGRGSGVLGSAPSFNSNQSKIIYSIGSQLVRLVGCVSSLRPVLESVFHRMLLYPPPLYRIDALKALKELLSSPNRIVDFAGPILVEDDKMCQQSDMALTRLVMDSIEECSKCTDWEIVFTSVSCILSLLSTLLELSTGKGINDVYTDKINEKFQSLASCDYTGPLAYESMKRLPNIYREQISSSSESSIGNRSRINSTSSSSGVPSSGNTEGPEGGYQNDPQIDEMEAAVEKNLREEAFHLELVTKKLNTCNVFQVTPESVEMLDLERKNAGSFVQTLVSFLPTLLPLRSTLQVDEEIQRFSSSFCEEIIRQDYKKNGSIIINADGVYVATIMSLYVNLKLINQNYYDDSSILPIMSEDQFVEDIFSSGMLMYVSRSWLAELYQHVLVTNILVLSGYKTQATGHLALIDILTDIDGYNSENKVNWLLSDCLRLERTVCRSETSPDADAGTKLSRRIVTCCWDTMMNVLAVPLEFDSSNDSKNNQVKKMLRNELNKDSIRQMSVQHSLDALQKAATLANILGMHNRCEGIFALLVKASCAQNGNVNWFSGIIKKQPKLITSHVLSMDVMLSRGLEFGCHGQECWPHIFNCALYVGYLEQVFFRQTCSSVSALKMVKPKLSNSNTENLNKSFGTSIDSDEEVCMDVYSFLSSPTSPNNLTETISTLVNKSRADIENNGILNQEYAAQIVCILSQYVDRLFEDAALKLNLRALSEFVRSLCETIRHELFKPLDQKKSNSTNNVTLLTRLSRLMLRCIKSGRPLFHMIKIWSIVLPCLMEVSCHKDLTLSKQAIASIHDTVLAFLNDQPELSHFHINESLFKPFENLLCLELCDIEIQDQIVSCLCEFVEANRSDIRSGWRPLFGALKVVNSSHLSSLLEVFKVFLNTDDTLAFSNAAVDCIACLIKHVRGTNFDNSDTNTRLELCKAALKHLQHCSLILRSMYVMPACPKFHLPKRNHVFTLVDNDVPELQNIQNENYNQLAIEDSKNEAMLLEEIDQPCGILRVWYCIVEGLCTAITGTTAIYQRQSLELLLDILQEFPETPGYIFGCFCINRLLLPTIQTWARKIVSTHDLSDLQNFKQLCGNSTDLIVNYLKMDNNYELKFEKEITLMMKQLLFVLNEFCVQPLENIVRLGCACLRHFVLGAGDNFTTNQWDLVSSSLHRACAVSLYPLTRVSMTYSPFSDSFYGDLAAGIKVAARRDSTIDDNLHLKQLSQQVFLLDHQRVKSDTIVDDERSFIFLLCHHWCNLEIDNQWQKSPERVPYKNIVLGLFVNEMLLQMIGNVLVKGTNKAIPSLANILLQSSLMTPMDEQSFKSHKQHMPGYLSSLTECQIHTFISCLNMTYDISWEFDSRPGLKFLIQKVAGLEKAANLYKQAGGAWTLSLVALFEICINRTSQLNSDQIKHIVKKNSPTNDTESFILELKRIFDDACQKYVEIVMDKSGTHCAIDRAGDKPVFFFVAQNDDIFETTEKSAAFKFEDFKKIYPNAPLTSKSEDSGSDDDDDAVYAIASCKNLDNLIEEYKKRKHANSMPGQPDSIEKNEENLPAEIEEQRQTSMNKDSEVHESVWSEMLISVFDLLAQLDDDSFKLLLPVLFNGVRVLTESATRPLLKHILGEFYQRVAFIYGFGSYISSGSLASYTSELLKHEEGYPHSKVFMESVACPLCCEDKFSNQDLLKYHLLSLTTNIQCPFCGKQCDDITSLVAHLDKICTDKEDEAEKSMQDNNEMIVVYPDGKSNDEPEPHNEVGGFDNLVGEEDYQNDERQIDTDTETGVKKFIEEFTIDDPTKTLRPSDLIETEIIEEPHLYHCSECNINFPSIQEHINKCHKDQEVVFQVSENENLNNALKDIPGTISEQNPEMGNWIKWGNGYFFTNHKDVAMKHLVNIKSEIKDEDTKIKSEVYQNNTSKFSSNVYSNHCITDSYGDRYFDVPVYLLHQVAVADKVNDYFQVEARKLSFKKRIRVVRLKSNINQFDIEQILFQNKPTNCNIIPILEKSSECNEYSQLENLENCLLLTWKCIACNIKSDHWSKLNKHNCIEDDAMTSKSKKNVDNKNPAIRNNSRTVPNVRSKHICPHCGGEFDSEGYLRTHLMVHINDSNKCPFCDQPVAPEMMDTHLIAHQNPEFSNLKFLCNICNKCYDSEFRLRCHQRAHEMRRKPREILVCDVCNAQFNDKNSLKHHAITHIEPPERLRRLHECRFCGKTFVKPIEKVNHERVHTGEKPFACPVCGRCFRLKDLVQKHMRVHTKERPYKCRHDGCDKTFSASSSRVNHEQGHSGIKQFKCFYCPRYFKNWVSRSNHVQEHMVQHKCDICDRSFVSFCNYKKHLKMHAEGRLKFSCILCRQAFGRQLFLDNHLSKEHEMKSNKEEDITE</sequence>
<evidence type="ECO:0000313" key="14">
    <source>
        <dbReference type="Proteomes" id="UP000478052"/>
    </source>
</evidence>
<evidence type="ECO:0000256" key="9">
    <source>
        <dbReference type="ARBA" id="ARBA00023242"/>
    </source>
</evidence>
<dbReference type="Pfam" id="PF09324">
    <property type="entry name" value="Sec7-like_HDS"/>
    <property type="match status" value="1"/>
</dbReference>
<feature type="non-terminal residue" evidence="13">
    <location>
        <position position="1"/>
    </location>
</feature>
<feature type="region of interest" description="Disordered" evidence="11">
    <location>
        <begin position="467"/>
        <end position="504"/>
    </location>
</feature>
<dbReference type="SMART" id="SM00355">
    <property type="entry name" value="ZnF_C2H2"/>
    <property type="match status" value="12"/>
</dbReference>
<dbReference type="PANTHER" id="PTHR16515">
    <property type="entry name" value="PR DOMAIN ZINC FINGER PROTEIN"/>
    <property type="match status" value="1"/>
</dbReference>
<dbReference type="SUPFAM" id="SSF48371">
    <property type="entry name" value="ARM repeat"/>
    <property type="match status" value="1"/>
</dbReference>
<evidence type="ECO:0000256" key="6">
    <source>
        <dbReference type="ARBA" id="ARBA00022833"/>
    </source>
</evidence>
<dbReference type="PANTHER" id="PTHR16515:SF49">
    <property type="entry name" value="GASTRULA ZINC FINGER PROTEIN XLCGF49.1-LIKE-RELATED"/>
    <property type="match status" value="1"/>
</dbReference>
<dbReference type="Pfam" id="PF16213">
    <property type="entry name" value="DCB"/>
    <property type="match status" value="1"/>
</dbReference>
<keyword evidence="5 10" id="KW-0863">Zinc-finger</keyword>
<comment type="subcellular location">
    <subcellularLocation>
        <location evidence="2">Membrane</location>
    </subcellularLocation>
    <subcellularLocation>
        <location evidence="1">Nucleus</location>
    </subcellularLocation>
</comment>
<dbReference type="EMBL" id="VUJU01001588">
    <property type="protein sequence ID" value="KAF0764629.1"/>
    <property type="molecule type" value="Genomic_DNA"/>
</dbReference>
<feature type="domain" description="C2H2-type" evidence="12">
    <location>
        <begin position="2528"/>
        <end position="2557"/>
    </location>
</feature>